<evidence type="ECO:0000259" key="11">
    <source>
        <dbReference type="Pfam" id="PF00675"/>
    </source>
</evidence>
<dbReference type="SUPFAM" id="SSF63411">
    <property type="entry name" value="LuxS/MPP-like metallohydrolase"/>
    <property type="match status" value="3"/>
</dbReference>
<evidence type="ECO:0000313" key="14">
    <source>
        <dbReference type="Proteomes" id="UP000249082"/>
    </source>
</evidence>
<dbReference type="EMBL" id="QFPX01000005">
    <property type="protein sequence ID" value="PZQ55806.1"/>
    <property type="molecule type" value="Genomic_DNA"/>
</dbReference>
<evidence type="ECO:0000313" key="13">
    <source>
        <dbReference type="EMBL" id="PZQ55806.1"/>
    </source>
</evidence>
<feature type="compositionally biased region" description="Polar residues" evidence="9">
    <location>
        <begin position="28"/>
        <end position="40"/>
    </location>
</feature>
<evidence type="ECO:0000256" key="8">
    <source>
        <dbReference type="RuleBase" id="RU004447"/>
    </source>
</evidence>
<dbReference type="GO" id="GO:0004222">
    <property type="term" value="F:metalloendopeptidase activity"/>
    <property type="evidence" value="ECO:0007669"/>
    <property type="project" value="InterPro"/>
</dbReference>
<dbReference type="Pfam" id="PF05193">
    <property type="entry name" value="Peptidase_M16_C"/>
    <property type="match status" value="2"/>
</dbReference>
<accession>A0A2W5NQX5</accession>
<keyword evidence="6" id="KW-0862">Zinc</keyword>
<evidence type="ECO:0000259" key="12">
    <source>
        <dbReference type="Pfam" id="PF05193"/>
    </source>
</evidence>
<dbReference type="InterPro" id="IPR007863">
    <property type="entry name" value="Peptidase_M16_C"/>
</dbReference>
<feature type="region of interest" description="Disordered" evidence="9">
    <location>
        <begin position="21"/>
        <end position="41"/>
    </location>
</feature>
<keyword evidence="4" id="KW-0479">Metal-binding</keyword>
<dbReference type="GO" id="GO:0046872">
    <property type="term" value="F:metal ion binding"/>
    <property type="evidence" value="ECO:0007669"/>
    <property type="project" value="UniProtKB-KW"/>
</dbReference>
<proteinExistence type="inferred from homology"/>
<feature type="domain" description="Peptidase M16 C-terminal" evidence="12">
    <location>
        <begin position="224"/>
        <end position="404"/>
    </location>
</feature>
<reference evidence="13 14" key="1">
    <citation type="submission" date="2017-08" db="EMBL/GenBank/DDBJ databases">
        <title>Infants hospitalized years apart are colonized by the same room-sourced microbial strains.</title>
        <authorList>
            <person name="Brooks B."/>
            <person name="Olm M.R."/>
            <person name="Firek B.A."/>
            <person name="Baker R."/>
            <person name="Thomas B.C."/>
            <person name="Morowitz M.J."/>
            <person name="Banfield J.F."/>
        </authorList>
    </citation>
    <scope>NUCLEOTIDE SEQUENCE [LARGE SCALE GENOMIC DNA]</scope>
    <source>
        <strain evidence="13">S2_005_002_R2_33</strain>
    </source>
</reference>
<dbReference type="InterPro" id="IPR050626">
    <property type="entry name" value="Peptidase_M16"/>
</dbReference>
<evidence type="ECO:0000256" key="10">
    <source>
        <dbReference type="SAM" id="SignalP"/>
    </source>
</evidence>
<evidence type="ECO:0000256" key="5">
    <source>
        <dbReference type="ARBA" id="ARBA00022801"/>
    </source>
</evidence>
<dbReference type="PANTHER" id="PTHR43690">
    <property type="entry name" value="NARDILYSIN"/>
    <property type="match status" value="1"/>
</dbReference>
<comment type="similarity">
    <text evidence="2 8">Belongs to the peptidase M16 family.</text>
</comment>
<dbReference type="Gene3D" id="3.30.830.10">
    <property type="entry name" value="Metalloenzyme, LuxS/M16 peptidase-like"/>
    <property type="match status" value="4"/>
</dbReference>
<dbReference type="Pfam" id="PF00675">
    <property type="entry name" value="Peptidase_M16"/>
    <property type="match status" value="1"/>
</dbReference>
<dbReference type="InterPro" id="IPR011249">
    <property type="entry name" value="Metalloenz_LuxS/M16"/>
</dbReference>
<evidence type="ECO:0000256" key="4">
    <source>
        <dbReference type="ARBA" id="ARBA00022723"/>
    </source>
</evidence>
<evidence type="ECO:0000256" key="1">
    <source>
        <dbReference type="ARBA" id="ARBA00001947"/>
    </source>
</evidence>
<comment type="caution">
    <text evidence="13">The sequence shown here is derived from an EMBL/GenBank/DDBJ whole genome shotgun (WGS) entry which is preliminary data.</text>
</comment>
<dbReference type="InterPro" id="IPR001431">
    <property type="entry name" value="Pept_M16_Zn_BS"/>
</dbReference>
<organism evidence="13 14">
    <name type="scientific">Novosphingobium pentaromativorans</name>
    <dbReference type="NCBI Taxonomy" id="205844"/>
    <lineage>
        <taxon>Bacteria</taxon>
        <taxon>Pseudomonadati</taxon>
        <taxon>Pseudomonadota</taxon>
        <taxon>Alphaproteobacteria</taxon>
        <taxon>Sphingomonadales</taxon>
        <taxon>Sphingomonadaceae</taxon>
        <taxon>Novosphingobium</taxon>
    </lineage>
</organism>
<feature type="signal peptide" evidence="10">
    <location>
        <begin position="1"/>
        <end position="21"/>
    </location>
</feature>
<gene>
    <name evidence="13" type="ORF">DI555_07215</name>
</gene>
<dbReference type="GO" id="GO:0006508">
    <property type="term" value="P:proteolysis"/>
    <property type="evidence" value="ECO:0007669"/>
    <property type="project" value="UniProtKB-KW"/>
</dbReference>
<keyword evidence="10" id="KW-0732">Signal</keyword>
<evidence type="ECO:0000256" key="3">
    <source>
        <dbReference type="ARBA" id="ARBA00022670"/>
    </source>
</evidence>
<dbReference type="PROSITE" id="PS00143">
    <property type="entry name" value="INSULINASE"/>
    <property type="match status" value="1"/>
</dbReference>
<keyword evidence="5" id="KW-0378">Hydrolase</keyword>
<feature type="domain" description="Peptidase M16 C-terminal" evidence="12">
    <location>
        <begin position="699"/>
        <end position="877"/>
    </location>
</feature>
<sequence length="953" mass="103672">MRTVLITALLLTAPIPAPALAREKAPPSASTHASDTSWAFEQSDVPVDPDFRFGRLPSGMRYVIRHNATPAGTGVVRMEVAAGSLDENDSEQGFAHFVEHMAFNGSKRVPEGQMIPLLERDGLAFGADTNASTNFERTVYKLDLPRSDAKLLDTALMLMRETASELTISQGAIDRERGVILSEMRDRNTFALRNTIDSTHFFYPEARYGQRFPIGTVATLNAADAASLRTFYAREYVPAHVTLVIVGDFDPAAVEAGILRHFADWKGNAAEAQPDAGPVDVKDRGRTGVWIDSALSERTVIQRSGAWLDEPDTLAQRQENLLRAIGYAVVNRRLQRLSRSAQPPFRGAGFGTGDVFETARSTRLIIDSVDGKWADGIAATAREYRRALAHGFSAAEIAEQVAQLRTSLVNAAGSANTRSNASLAAIALALVDDRVVPSTPASALERFEGFAPTITPKAVLRALKREALALDKPLIRFEGRKAPEGGDKAIRTAWQSAMRGPVPRESAQALTAFAYTDFGTPGTIVSDSRDPVLGIREIRFANGVMLNLKQTELEKDRVRVSFAIDGGSMLDTRENPLATDMVSWMDKGGLGKHSRDDLDTIMSGHTLGFGLSNGAASFDAQTATTPRDLELQLLLMTALITDPGYRAEGEVQYRQQVNNSFAQLRATPSSSLGADLGRIISDNDPRFSLQPVEAYRHLTYGKLKQDISDRLAHGAIELGLVGDFDEDKAIAFVGQTLGALPPRETAFRAYDGQPARGFTADRSARILRHSGAADQALLRLTWPTRDDADPLDALKLEMLERVVRIELTDSLREALGKAYSPSAGSSLSHYWKGYGTFSIAASIDVADVPASREAIAKVLRELRAAPVSDDVLQRARAPLIEAYQNALKGNAGWLSLVDRAQTQADRIERFTKARDRLTTITVADVQAMAQRYLDPAQGLEVLVLPEGVDVPNN</sequence>
<comment type="cofactor">
    <cofactor evidence="1">
        <name>Zn(2+)</name>
        <dbReference type="ChEBI" id="CHEBI:29105"/>
    </cofactor>
</comment>
<evidence type="ECO:0000256" key="6">
    <source>
        <dbReference type="ARBA" id="ARBA00022833"/>
    </source>
</evidence>
<dbReference type="InterPro" id="IPR011765">
    <property type="entry name" value="Pept_M16_N"/>
</dbReference>
<feature type="chain" id="PRO_5016116052" evidence="10">
    <location>
        <begin position="22"/>
        <end position="953"/>
    </location>
</feature>
<name>A0A2W5NQX5_9SPHN</name>
<protein>
    <submittedName>
        <fullName evidence="13">Insulinase family protein</fullName>
    </submittedName>
</protein>
<keyword evidence="7" id="KW-0482">Metalloprotease</keyword>
<dbReference type="PANTHER" id="PTHR43690:SF17">
    <property type="entry name" value="PROTEIN YHJJ"/>
    <property type="match status" value="1"/>
</dbReference>
<evidence type="ECO:0000256" key="7">
    <source>
        <dbReference type="ARBA" id="ARBA00023049"/>
    </source>
</evidence>
<evidence type="ECO:0000256" key="2">
    <source>
        <dbReference type="ARBA" id="ARBA00007261"/>
    </source>
</evidence>
<keyword evidence="3" id="KW-0645">Protease</keyword>
<dbReference type="Proteomes" id="UP000249082">
    <property type="component" value="Unassembled WGS sequence"/>
</dbReference>
<evidence type="ECO:0000256" key="9">
    <source>
        <dbReference type="SAM" id="MobiDB-lite"/>
    </source>
</evidence>
<dbReference type="AlphaFoldDB" id="A0A2W5NQX5"/>
<feature type="domain" description="Peptidase M16 N-terminal" evidence="11">
    <location>
        <begin position="63"/>
        <end position="188"/>
    </location>
</feature>